<name>A0AAE2CFD2_9LAMI</name>
<reference evidence="1" key="2">
    <citation type="journal article" date="2024" name="Plant">
        <title>Genomic evolution and insights into agronomic trait innovations of Sesamum species.</title>
        <authorList>
            <person name="Miao H."/>
            <person name="Wang L."/>
            <person name="Qu L."/>
            <person name="Liu H."/>
            <person name="Sun Y."/>
            <person name="Le M."/>
            <person name="Wang Q."/>
            <person name="Wei S."/>
            <person name="Zheng Y."/>
            <person name="Lin W."/>
            <person name="Duan Y."/>
            <person name="Cao H."/>
            <person name="Xiong S."/>
            <person name="Wang X."/>
            <person name="Wei L."/>
            <person name="Li C."/>
            <person name="Ma Q."/>
            <person name="Ju M."/>
            <person name="Zhao R."/>
            <person name="Li G."/>
            <person name="Mu C."/>
            <person name="Tian Q."/>
            <person name="Mei H."/>
            <person name="Zhang T."/>
            <person name="Gao T."/>
            <person name="Zhang H."/>
        </authorList>
    </citation>
    <scope>NUCLEOTIDE SEQUENCE</scope>
    <source>
        <strain evidence="1">3651</strain>
    </source>
</reference>
<evidence type="ECO:0000313" key="1">
    <source>
        <dbReference type="EMBL" id="KAK4420111.1"/>
    </source>
</evidence>
<dbReference type="AlphaFoldDB" id="A0AAE2CFD2"/>
<comment type="caution">
    <text evidence="1">The sequence shown here is derived from an EMBL/GenBank/DDBJ whole genome shotgun (WGS) entry which is preliminary data.</text>
</comment>
<evidence type="ECO:0000313" key="2">
    <source>
        <dbReference type="Proteomes" id="UP001293254"/>
    </source>
</evidence>
<sequence length="132" mass="14335">MDQDVVLKAGIGKSVCKISQEFPGSFQISLPLPLHKYFSVRALTAGLQHIFRGERMVGSSYHRLKGAELVFGVAVAGTKHRNMEKWVDPCGRWQFQLISHGTNASEDSEGTIVPAGQFLVPPAVDSVLSVGL</sequence>
<accession>A0AAE2CFD2</accession>
<reference evidence="1" key="1">
    <citation type="submission" date="2020-06" db="EMBL/GenBank/DDBJ databases">
        <authorList>
            <person name="Li T."/>
            <person name="Hu X."/>
            <person name="Zhang T."/>
            <person name="Song X."/>
            <person name="Zhang H."/>
            <person name="Dai N."/>
            <person name="Sheng W."/>
            <person name="Hou X."/>
            <person name="Wei L."/>
        </authorList>
    </citation>
    <scope>NUCLEOTIDE SEQUENCE</scope>
    <source>
        <strain evidence="1">3651</strain>
        <tissue evidence="1">Leaf</tissue>
    </source>
</reference>
<dbReference type="Proteomes" id="UP001293254">
    <property type="component" value="Unassembled WGS sequence"/>
</dbReference>
<gene>
    <name evidence="1" type="ORF">Salat_2424000</name>
</gene>
<organism evidence="1 2">
    <name type="scientific">Sesamum alatum</name>
    <dbReference type="NCBI Taxonomy" id="300844"/>
    <lineage>
        <taxon>Eukaryota</taxon>
        <taxon>Viridiplantae</taxon>
        <taxon>Streptophyta</taxon>
        <taxon>Embryophyta</taxon>
        <taxon>Tracheophyta</taxon>
        <taxon>Spermatophyta</taxon>
        <taxon>Magnoliopsida</taxon>
        <taxon>eudicotyledons</taxon>
        <taxon>Gunneridae</taxon>
        <taxon>Pentapetalae</taxon>
        <taxon>asterids</taxon>
        <taxon>lamiids</taxon>
        <taxon>Lamiales</taxon>
        <taxon>Pedaliaceae</taxon>
        <taxon>Sesamum</taxon>
    </lineage>
</organism>
<dbReference type="EMBL" id="JACGWO010000009">
    <property type="protein sequence ID" value="KAK4420111.1"/>
    <property type="molecule type" value="Genomic_DNA"/>
</dbReference>
<keyword evidence="2" id="KW-1185">Reference proteome</keyword>
<proteinExistence type="predicted"/>
<protein>
    <submittedName>
        <fullName evidence="1">Uncharacterized protein</fullName>
    </submittedName>
</protein>